<feature type="compositionally biased region" description="Low complexity" evidence="13">
    <location>
        <begin position="51"/>
        <end position="73"/>
    </location>
</feature>
<evidence type="ECO:0000256" key="7">
    <source>
        <dbReference type="ARBA" id="ARBA00022927"/>
    </source>
</evidence>
<comment type="function">
    <text evidence="12">Plays a role in the flagellum-specific transport system.</text>
</comment>
<keyword evidence="15" id="KW-1185">Reference proteome</keyword>
<feature type="region of interest" description="Disordered" evidence="13">
    <location>
        <begin position="51"/>
        <end position="77"/>
    </location>
</feature>
<keyword evidence="9 12" id="KW-0472">Membrane</keyword>
<evidence type="ECO:0000256" key="9">
    <source>
        <dbReference type="ARBA" id="ARBA00023136"/>
    </source>
</evidence>
<keyword evidence="5 12" id="KW-0812">Transmembrane</keyword>
<evidence type="ECO:0000256" key="13">
    <source>
        <dbReference type="SAM" id="MobiDB-lite"/>
    </source>
</evidence>
<evidence type="ECO:0000256" key="6">
    <source>
        <dbReference type="ARBA" id="ARBA00022795"/>
    </source>
</evidence>
<evidence type="ECO:0000256" key="3">
    <source>
        <dbReference type="ARBA" id="ARBA00022448"/>
    </source>
</evidence>
<keyword evidence="14" id="KW-0966">Cell projection</keyword>
<feature type="transmembrane region" description="Helical" evidence="12">
    <location>
        <begin position="88"/>
        <end position="121"/>
    </location>
</feature>
<dbReference type="RefSeq" id="WP_231483790.1">
    <property type="nucleotide sequence ID" value="NZ_BAAAZO010000003.1"/>
</dbReference>
<dbReference type="NCBIfam" id="TIGR01103">
    <property type="entry name" value="fliP"/>
    <property type="match status" value="1"/>
</dbReference>
<evidence type="ECO:0000256" key="11">
    <source>
        <dbReference type="ARBA" id="ARBA00023225"/>
    </source>
</evidence>
<keyword evidence="11 12" id="KW-1006">Bacterial flagellum protein export</keyword>
<comment type="subcellular location">
    <subcellularLocation>
        <location evidence="12">Cell membrane</location>
        <topology evidence="12">Multi-pass membrane protein</topology>
    </subcellularLocation>
    <subcellularLocation>
        <location evidence="12">Bacterial flagellum basal body</location>
    </subcellularLocation>
</comment>
<organism evidence="14 15">
    <name type="scientific">Kineosporia mesophila</name>
    <dbReference type="NCBI Taxonomy" id="566012"/>
    <lineage>
        <taxon>Bacteria</taxon>
        <taxon>Bacillati</taxon>
        <taxon>Actinomycetota</taxon>
        <taxon>Actinomycetes</taxon>
        <taxon>Kineosporiales</taxon>
        <taxon>Kineosporiaceae</taxon>
        <taxon>Kineosporia</taxon>
    </lineage>
</organism>
<proteinExistence type="inferred from homology"/>
<keyword evidence="4 12" id="KW-1003">Cell membrane</keyword>
<sequence>MTGHSSRKGLRPGLRLFAGLLFGLAFCFLQIAGPGPAAQAAVSSQSSTPVSASISAPVEPNNPADPDNPTAADSSDVTVSVPGQRSQVISIILLVTLIGVAPSVLLLCTSFTKLVVVLSLTRQALGTPSVPPNQVLVGLALFLSLFIMGPTADAINEKAIQPYSKGDMTVTQAYRAGSQPLREFMLKHTRDEELALMTRAADLPNPATREKVDLRTLIPAFVLSELRGAFIIGFVIFIPFLVIDIVVSAILMSLGMVMLPPALVSLPFKLLLFVLVDGWSLIVTTLIGSYR</sequence>
<evidence type="ECO:0000313" key="15">
    <source>
        <dbReference type="Proteomes" id="UP001501074"/>
    </source>
</evidence>
<dbReference type="EMBL" id="BAAAZO010000003">
    <property type="protein sequence ID" value="GAA3607705.1"/>
    <property type="molecule type" value="Genomic_DNA"/>
</dbReference>
<comment type="similarity">
    <text evidence="1 12">Belongs to the FliP/MopC/SpaP family.</text>
</comment>
<evidence type="ECO:0000256" key="8">
    <source>
        <dbReference type="ARBA" id="ARBA00022989"/>
    </source>
</evidence>
<keyword evidence="10" id="KW-0975">Bacterial flagellum</keyword>
<keyword evidence="14" id="KW-0969">Cilium</keyword>
<evidence type="ECO:0000256" key="4">
    <source>
        <dbReference type="ARBA" id="ARBA00022475"/>
    </source>
</evidence>
<keyword evidence="14" id="KW-0282">Flagellum</keyword>
<evidence type="ECO:0000313" key="14">
    <source>
        <dbReference type="EMBL" id="GAA3607705.1"/>
    </source>
</evidence>
<dbReference type="InterPro" id="IPR005838">
    <property type="entry name" value="T3SS_IM_P"/>
</dbReference>
<keyword evidence="3 12" id="KW-0813">Transport</keyword>
<dbReference type="PRINTS" id="PR00951">
    <property type="entry name" value="FLGBIOSNFLIP"/>
</dbReference>
<dbReference type="PANTHER" id="PTHR30587:SF0">
    <property type="entry name" value="FLAGELLAR BIOSYNTHETIC PROTEIN FLIP"/>
    <property type="match status" value="1"/>
</dbReference>
<dbReference type="PANTHER" id="PTHR30587">
    <property type="entry name" value="FLAGELLAR BIOSYNTHETIC PROTEIN FLIP"/>
    <property type="match status" value="1"/>
</dbReference>
<dbReference type="Proteomes" id="UP001501074">
    <property type="component" value="Unassembled WGS sequence"/>
</dbReference>
<name>A0ABP6ZHC6_9ACTN</name>
<keyword evidence="6 12" id="KW-1005">Bacterial flagellum biogenesis</keyword>
<evidence type="ECO:0000256" key="5">
    <source>
        <dbReference type="ARBA" id="ARBA00022692"/>
    </source>
</evidence>
<feature type="transmembrane region" description="Helical" evidence="12">
    <location>
        <begin position="270"/>
        <end position="290"/>
    </location>
</feature>
<evidence type="ECO:0000256" key="12">
    <source>
        <dbReference type="RuleBase" id="RU362069"/>
    </source>
</evidence>
<dbReference type="PROSITE" id="PS01061">
    <property type="entry name" value="FLIP_2"/>
    <property type="match status" value="1"/>
</dbReference>
<dbReference type="NCBIfam" id="NF009438">
    <property type="entry name" value="PRK12797.1"/>
    <property type="match status" value="1"/>
</dbReference>
<dbReference type="InterPro" id="IPR005837">
    <property type="entry name" value="FliP"/>
</dbReference>
<dbReference type="Pfam" id="PF00813">
    <property type="entry name" value="FliP"/>
    <property type="match status" value="1"/>
</dbReference>
<evidence type="ECO:0000256" key="10">
    <source>
        <dbReference type="ARBA" id="ARBA00023143"/>
    </source>
</evidence>
<comment type="caution">
    <text evidence="14">The sequence shown here is derived from an EMBL/GenBank/DDBJ whole genome shotgun (WGS) entry which is preliminary data.</text>
</comment>
<keyword evidence="8 12" id="KW-1133">Transmembrane helix</keyword>
<accession>A0ABP6ZHC6</accession>
<comment type="caution">
    <text evidence="12">Lacks conserved residue(s) required for the propagation of feature annotation.</text>
</comment>
<gene>
    <name evidence="12 14" type="primary">fliP</name>
    <name evidence="14" type="ORF">GCM10022223_24600</name>
</gene>
<protein>
    <recommendedName>
        <fullName evidence="2 12">Flagellar biosynthetic protein FliP</fullName>
    </recommendedName>
</protein>
<feature type="transmembrane region" description="Helical" evidence="12">
    <location>
        <begin position="229"/>
        <end position="258"/>
    </location>
</feature>
<evidence type="ECO:0000256" key="2">
    <source>
        <dbReference type="ARBA" id="ARBA00021714"/>
    </source>
</evidence>
<reference evidence="15" key="1">
    <citation type="journal article" date="2019" name="Int. J. Syst. Evol. Microbiol.">
        <title>The Global Catalogue of Microorganisms (GCM) 10K type strain sequencing project: providing services to taxonomists for standard genome sequencing and annotation.</title>
        <authorList>
            <consortium name="The Broad Institute Genomics Platform"/>
            <consortium name="The Broad Institute Genome Sequencing Center for Infectious Disease"/>
            <person name="Wu L."/>
            <person name="Ma J."/>
        </authorList>
    </citation>
    <scope>NUCLEOTIDE SEQUENCE [LARGE SCALE GENOMIC DNA]</scope>
    <source>
        <strain evidence="15">JCM 16902</strain>
    </source>
</reference>
<dbReference type="PRINTS" id="PR01302">
    <property type="entry name" value="TYPE3IMPPROT"/>
</dbReference>
<evidence type="ECO:0000256" key="1">
    <source>
        <dbReference type="ARBA" id="ARBA00006257"/>
    </source>
</evidence>
<keyword evidence="7 12" id="KW-0653">Protein transport</keyword>